<dbReference type="Proteomes" id="UP000184188">
    <property type="component" value="Unassembled WGS sequence"/>
</dbReference>
<organism evidence="2 3">
    <name type="scientific">Penicilliopsis zonata CBS 506.65</name>
    <dbReference type="NCBI Taxonomy" id="1073090"/>
    <lineage>
        <taxon>Eukaryota</taxon>
        <taxon>Fungi</taxon>
        <taxon>Dikarya</taxon>
        <taxon>Ascomycota</taxon>
        <taxon>Pezizomycotina</taxon>
        <taxon>Eurotiomycetes</taxon>
        <taxon>Eurotiomycetidae</taxon>
        <taxon>Eurotiales</taxon>
        <taxon>Aspergillaceae</taxon>
        <taxon>Penicilliopsis</taxon>
    </lineage>
</organism>
<name>A0A1L9SKE6_9EURO</name>
<dbReference type="InterPro" id="IPR053044">
    <property type="entry name" value="Metallo-hydrolase/TatD-type"/>
</dbReference>
<dbReference type="GO" id="GO:0016788">
    <property type="term" value="F:hydrolase activity, acting on ester bonds"/>
    <property type="evidence" value="ECO:0007669"/>
    <property type="project" value="InterPro"/>
</dbReference>
<dbReference type="OrthoDB" id="413993at2759"/>
<dbReference type="AlphaFoldDB" id="A0A1L9SKE6"/>
<dbReference type="InterPro" id="IPR032466">
    <property type="entry name" value="Metal_Hydrolase"/>
</dbReference>
<feature type="compositionally biased region" description="Basic and acidic residues" evidence="1">
    <location>
        <begin position="242"/>
        <end position="251"/>
    </location>
</feature>
<dbReference type="RefSeq" id="XP_022582219.1">
    <property type="nucleotide sequence ID" value="XM_022729205.1"/>
</dbReference>
<evidence type="ECO:0000256" key="1">
    <source>
        <dbReference type="SAM" id="MobiDB-lite"/>
    </source>
</evidence>
<dbReference type="PANTHER" id="PTHR47345">
    <property type="entry name" value="CUT9-INTERACTING PROTEIN SCN1"/>
    <property type="match status" value="1"/>
</dbReference>
<proteinExistence type="predicted"/>
<gene>
    <name evidence="2" type="ORF">ASPZODRAFT_64073</name>
</gene>
<dbReference type="EMBL" id="KV878340">
    <property type="protein sequence ID" value="OJJ47709.1"/>
    <property type="molecule type" value="Genomic_DNA"/>
</dbReference>
<keyword evidence="3" id="KW-1185">Reference proteome</keyword>
<accession>A0A1L9SKE6</accession>
<evidence type="ECO:0000313" key="2">
    <source>
        <dbReference type="EMBL" id="OJJ47709.1"/>
    </source>
</evidence>
<feature type="region of interest" description="Disordered" evidence="1">
    <location>
        <begin position="242"/>
        <end position="263"/>
    </location>
</feature>
<dbReference type="SUPFAM" id="SSF51556">
    <property type="entry name" value="Metallo-dependent hydrolases"/>
    <property type="match status" value="1"/>
</dbReference>
<evidence type="ECO:0008006" key="4">
    <source>
        <dbReference type="Google" id="ProtNLM"/>
    </source>
</evidence>
<sequence length="372" mass="42661">MSQDTLNEDSVFPWDLGVHDAHCHPTDTMTSIPAIPHMKATTLTIMATRSEDQDLVYQTALSLQKGSKRVVPCFGWHPWFSHQLLDDINNESASSHNTEQQKTTHYQHVLTPPPLDPAFIASLPDPKPLSQFISETRLRVLRFPTSLVGEIGLDKAFRLPIPWSQDDIEVRKDTLTPGSREGRHLSQYRVQMSHQKAVLKAQLRLAGELGRPVSVHSVQAHGAVLDLLKELWRGYERYVPTRRERKERDQKEEEAEEEEEKQLPFPPRICMHSYSGPVEPIRQFLNPANPSDIYFSFSQAINFTTPSSKRVVDVIRAIPEDRLLIESDLHTAGEEMDILLEDITRTVCQLRGWELHDGVKRLARNWKCFIEK</sequence>
<evidence type="ECO:0000313" key="3">
    <source>
        <dbReference type="Proteomes" id="UP000184188"/>
    </source>
</evidence>
<dbReference type="Pfam" id="PF01026">
    <property type="entry name" value="TatD_DNase"/>
    <property type="match status" value="1"/>
</dbReference>
<dbReference type="Gene3D" id="3.20.20.140">
    <property type="entry name" value="Metal-dependent hydrolases"/>
    <property type="match status" value="1"/>
</dbReference>
<reference evidence="3" key="1">
    <citation type="journal article" date="2017" name="Genome Biol.">
        <title>Comparative genomics reveals high biological diversity and specific adaptations in the industrially and medically important fungal genus Aspergillus.</title>
        <authorList>
            <person name="de Vries R.P."/>
            <person name="Riley R."/>
            <person name="Wiebenga A."/>
            <person name="Aguilar-Osorio G."/>
            <person name="Amillis S."/>
            <person name="Uchima C.A."/>
            <person name="Anderluh G."/>
            <person name="Asadollahi M."/>
            <person name="Askin M."/>
            <person name="Barry K."/>
            <person name="Battaglia E."/>
            <person name="Bayram O."/>
            <person name="Benocci T."/>
            <person name="Braus-Stromeyer S.A."/>
            <person name="Caldana C."/>
            <person name="Canovas D."/>
            <person name="Cerqueira G.C."/>
            <person name="Chen F."/>
            <person name="Chen W."/>
            <person name="Choi C."/>
            <person name="Clum A."/>
            <person name="Dos Santos R.A."/>
            <person name="Damasio A.R."/>
            <person name="Diallinas G."/>
            <person name="Emri T."/>
            <person name="Fekete E."/>
            <person name="Flipphi M."/>
            <person name="Freyberg S."/>
            <person name="Gallo A."/>
            <person name="Gournas C."/>
            <person name="Habgood R."/>
            <person name="Hainaut M."/>
            <person name="Harispe M.L."/>
            <person name="Henrissat B."/>
            <person name="Hilden K.S."/>
            <person name="Hope R."/>
            <person name="Hossain A."/>
            <person name="Karabika E."/>
            <person name="Karaffa L."/>
            <person name="Karanyi Z."/>
            <person name="Krasevec N."/>
            <person name="Kuo A."/>
            <person name="Kusch H."/>
            <person name="LaButti K."/>
            <person name="Lagendijk E.L."/>
            <person name="Lapidus A."/>
            <person name="Levasseur A."/>
            <person name="Lindquist E."/>
            <person name="Lipzen A."/>
            <person name="Logrieco A.F."/>
            <person name="MacCabe A."/>
            <person name="Maekelae M.R."/>
            <person name="Malavazi I."/>
            <person name="Melin P."/>
            <person name="Meyer V."/>
            <person name="Mielnichuk N."/>
            <person name="Miskei M."/>
            <person name="Molnar A.P."/>
            <person name="Mule G."/>
            <person name="Ngan C.Y."/>
            <person name="Orejas M."/>
            <person name="Orosz E."/>
            <person name="Ouedraogo J.P."/>
            <person name="Overkamp K.M."/>
            <person name="Park H.-S."/>
            <person name="Perrone G."/>
            <person name="Piumi F."/>
            <person name="Punt P.J."/>
            <person name="Ram A.F."/>
            <person name="Ramon A."/>
            <person name="Rauscher S."/>
            <person name="Record E."/>
            <person name="Riano-Pachon D.M."/>
            <person name="Robert V."/>
            <person name="Roehrig J."/>
            <person name="Ruller R."/>
            <person name="Salamov A."/>
            <person name="Salih N.S."/>
            <person name="Samson R.A."/>
            <person name="Sandor E."/>
            <person name="Sanguinetti M."/>
            <person name="Schuetze T."/>
            <person name="Sepcic K."/>
            <person name="Shelest E."/>
            <person name="Sherlock G."/>
            <person name="Sophianopoulou V."/>
            <person name="Squina F.M."/>
            <person name="Sun H."/>
            <person name="Susca A."/>
            <person name="Todd R.B."/>
            <person name="Tsang A."/>
            <person name="Unkles S.E."/>
            <person name="van de Wiele N."/>
            <person name="van Rossen-Uffink D."/>
            <person name="Oliveira J.V."/>
            <person name="Vesth T.C."/>
            <person name="Visser J."/>
            <person name="Yu J.-H."/>
            <person name="Zhou M."/>
            <person name="Andersen M.R."/>
            <person name="Archer D.B."/>
            <person name="Baker S.E."/>
            <person name="Benoit I."/>
            <person name="Brakhage A.A."/>
            <person name="Braus G.H."/>
            <person name="Fischer R."/>
            <person name="Frisvad J.C."/>
            <person name="Goldman G.H."/>
            <person name="Houbraken J."/>
            <person name="Oakley B."/>
            <person name="Pocsi I."/>
            <person name="Scazzocchio C."/>
            <person name="Seiboth B."/>
            <person name="vanKuyk P.A."/>
            <person name="Wortman J."/>
            <person name="Dyer P.S."/>
            <person name="Grigoriev I.V."/>
        </authorList>
    </citation>
    <scope>NUCLEOTIDE SEQUENCE [LARGE SCALE GENOMIC DNA]</scope>
    <source>
        <strain evidence="3">CBS 506.65</strain>
    </source>
</reference>
<dbReference type="VEuPathDB" id="FungiDB:ASPZODRAFT_64073"/>
<protein>
    <recommendedName>
        <fullName evidence="4">Amidohydrolase-related domain-containing protein</fullName>
    </recommendedName>
</protein>
<dbReference type="GeneID" id="34615669"/>
<dbReference type="InterPro" id="IPR001130">
    <property type="entry name" value="TatD-like"/>
</dbReference>
<dbReference type="PANTHER" id="PTHR47345:SF1">
    <property type="entry name" value="CUT9-INTERACTING PROTEIN SCN1"/>
    <property type="match status" value="1"/>
</dbReference>